<dbReference type="Pfam" id="PF06916">
    <property type="entry name" value="FAM210A-B_dom"/>
    <property type="match status" value="1"/>
</dbReference>
<feature type="domain" description="DUF1279" evidence="3">
    <location>
        <begin position="425"/>
        <end position="511"/>
    </location>
</feature>
<feature type="transmembrane region" description="Helical" evidence="2">
    <location>
        <begin position="433"/>
        <end position="456"/>
    </location>
</feature>
<evidence type="ECO:0000313" key="5">
    <source>
        <dbReference type="Proteomes" id="UP000828390"/>
    </source>
</evidence>
<evidence type="ECO:0000256" key="2">
    <source>
        <dbReference type="SAM" id="Phobius"/>
    </source>
</evidence>
<organism evidence="4 5">
    <name type="scientific">Dreissena polymorpha</name>
    <name type="common">Zebra mussel</name>
    <name type="synonym">Mytilus polymorpha</name>
    <dbReference type="NCBI Taxonomy" id="45954"/>
    <lineage>
        <taxon>Eukaryota</taxon>
        <taxon>Metazoa</taxon>
        <taxon>Spiralia</taxon>
        <taxon>Lophotrochozoa</taxon>
        <taxon>Mollusca</taxon>
        <taxon>Bivalvia</taxon>
        <taxon>Autobranchia</taxon>
        <taxon>Heteroconchia</taxon>
        <taxon>Euheterodonta</taxon>
        <taxon>Imparidentia</taxon>
        <taxon>Neoheterodontei</taxon>
        <taxon>Myida</taxon>
        <taxon>Dreissenoidea</taxon>
        <taxon>Dreissenidae</taxon>
        <taxon>Dreissena</taxon>
    </lineage>
</organism>
<dbReference type="PANTHER" id="PTHR21377:SF0">
    <property type="entry name" value="PROTEIN FAM210B, MITOCHONDRIAL"/>
    <property type="match status" value="1"/>
</dbReference>
<keyword evidence="2" id="KW-1133">Transmembrane helix</keyword>
<evidence type="ECO:0000313" key="4">
    <source>
        <dbReference type="EMBL" id="KAH3784667.1"/>
    </source>
</evidence>
<evidence type="ECO:0000256" key="1">
    <source>
        <dbReference type="SAM" id="MobiDB-lite"/>
    </source>
</evidence>
<reference evidence="4" key="2">
    <citation type="submission" date="2020-11" db="EMBL/GenBank/DDBJ databases">
        <authorList>
            <person name="McCartney M.A."/>
            <person name="Auch B."/>
            <person name="Kono T."/>
            <person name="Mallez S."/>
            <person name="Becker A."/>
            <person name="Gohl D.M."/>
            <person name="Silverstein K.A.T."/>
            <person name="Koren S."/>
            <person name="Bechman K.B."/>
            <person name="Herman A."/>
            <person name="Abrahante J.E."/>
            <person name="Garbe J."/>
        </authorList>
    </citation>
    <scope>NUCLEOTIDE SEQUENCE</scope>
    <source>
        <strain evidence="4">Duluth1</strain>
        <tissue evidence="4">Whole animal</tissue>
    </source>
</reference>
<gene>
    <name evidence="4" type="ORF">DPMN_162631</name>
</gene>
<dbReference type="EMBL" id="JAIWYP010000008">
    <property type="protein sequence ID" value="KAH3784667.1"/>
    <property type="molecule type" value="Genomic_DNA"/>
</dbReference>
<comment type="caution">
    <text evidence="4">The sequence shown here is derived from an EMBL/GenBank/DDBJ whole genome shotgun (WGS) entry which is preliminary data.</text>
</comment>
<keyword evidence="5" id="KW-1185">Reference proteome</keyword>
<dbReference type="InterPro" id="IPR045866">
    <property type="entry name" value="FAM210A/B-like"/>
</dbReference>
<feature type="compositionally biased region" description="Polar residues" evidence="1">
    <location>
        <begin position="179"/>
        <end position="195"/>
    </location>
</feature>
<feature type="compositionally biased region" description="Low complexity" evidence="1">
    <location>
        <begin position="405"/>
        <end position="419"/>
    </location>
</feature>
<dbReference type="PANTHER" id="PTHR21377">
    <property type="entry name" value="PROTEIN FAM210B, MITOCHONDRIAL"/>
    <property type="match status" value="1"/>
</dbReference>
<keyword evidence="2" id="KW-0812">Transmembrane</keyword>
<feature type="compositionally biased region" description="Polar residues" evidence="1">
    <location>
        <begin position="370"/>
        <end position="379"/>
    </location>
</feature>
<evidence type="ECO:0000259" key="3">
    <source>
        <dbReference type="Pfam" id="PF06916"/>
    </source>
</evidence>
<dbReference type="AlphaFoldDB" id="A0A9D4EVF8"/>
<keyword evidence="2" id="KW-0472">Membrane</keyword>
<protein>
    <recommendedName>
        <fullName evidence="3">DUF1279 domain-containing protein</fullName>
    </recommendedName>
</protein>
<dbReference type="InterPro" id="IPR009688">
    <property type="entry name" value="FAM210A/B-like_dom"/>
</dbReference>
<dbReference type="Proteomes" id="UP000828390">
    <property type="component" value="Unassembled WGS sequence"/>
</dbReference>
<dbReference type="GO" id="GO:0005739">
    <property type="term" value="C:mitochondrion"/>
    <property type="evidence" value="ECO:0007669"/>
    <property type="project" value="TreeGrafter"/>
</dbReference>
<name>A0A9D4EVF8_DREPO</name>
<reference evidence="4" key="1">
    <citation type="journal article" date="2019" name="bioRxiv">
        <title>The Genome of the Zebra Mussel, Dreissena polymorpha: A Resource for Invasive Species Research.</title>
        <authorList>
            <person name="McCartney M.A."/>
            <person name="Auch B."/>
            <person name="Kono T."/>
            <person name="Mallez S."/>
            <person name="Zhang Y."/>
            <person name="Obille A."/>
            <person name="Becker A."/>
            <person name="Abrahante J.E."/>
            <person name="Garbe J."/>
            <person name="Badalamenti J.P."/>
            <person name="Herman A."/>
            <person name="Mangelson H."/>
            <person name="Liachko I."/>
            <person name="Sullivan S."/>
            <person name="Sone E.D."/>
            <person name="Koren S."/>
            <person name="Silverstein K.A.T."/>
            <person name="Beckman K.B."/>
            <person name="Gohl D.M."/>
        </authorList>
    </citation>
    <scope>NUCLEOTIDE SEQUENCE</scope>
    <source>
        <strain evidence="4">Duluth1</strain>
        <tissue evidence="4">Whole animal</tissue>
    </source>
</reference>
<feature type="transmembrane region" description="Helical" evidence="2">
    <location>
        <begin position="476"/>
        <end position="493"/>
    </location>
</feature>
<dbReference type="OrthoDB" id="426386at2759"/>
<feature type="region of interest" description="Disordered" evidence="1">
    <location>
        <begin position="370"/>
        <end position="422"/>
    </location>
</feature>
<sequence>MYSLTKIVPRFNRLVVRGLYSDVQASKQIPELPAYLFGQTNISDKGVSTVMEQDLVSVEGFQGEIRDLSVPEARHVLSQATEYEIQGPSVQIAPEQVQLNYSIPSEKEHQPTVKAHSDVFEGLGSHVSLHGHMQSNVPYPHVPSDVSSGYGSFQNMPGGTARLLDKYVSAGAQACHPSRQFSTSSKNSVSQQGSQEKPFEATEILQDVSPQGIQGDNCVSFKLWMENCQRYHLPNCDEQLASLKSGRKSLAQVFKEQQDIIRLVAEDYKRKQESQFKMAAETNAQGQQDYFGYAFSFSAHDPCPQGFQGDDCATYKAWAHNCKAFGFGDCAQKDKDIQSGRRTLQEVFDEQEELIKKIVANYTTSQAFSDATSGTTGQVGKNAEIKSSSRDSDKTNDAVDTHSIPPNNNPNSESPNERPLSNKDKLKRAVKEYGATVVVFHIGISLMSLGGFYMAVSSGLDVVGILTRLGVSESILQSRIAAGSTTFVVAYAVHKVFAPVRIATTLTCTPFIVRYLRRVGVLKPPKSSN</sequence>
<feature type="compositionally biased region" description="Basic and acidic residues" evidence="1">
    <location>
        <begin position="383"/>
        <end position="400"/>
    </location>
</feature>
<proteinExistence type="predicted"/>
<accession>A0A9D4EVF8</accession>
<feature type="region of interest" description="Disordered" evidence="1">
    <location>
        <begin position="178"/>
        <end position="198"/>
    </location>
</feature>